<dbReference type="EMBL" id="LMYN01000211">
    <property type="protein sequence ID" value="KRZ98789.1"/>
    <property type="molecule type" value="Genomic_DNA"/>
</dbReference>
<evidence type="ECO:0000256" key="6">
    <source>
        <dbReference type="SAM" id="Phobius"/>
    </source>
</evidence>
<sequence length="439" mass="49658">MDQFPGVQKAEAAVLVWSRPALYSTYAWIWICFFMLALHSSISGTVMRYAYGDLGNAPQVSTAGMLSSIIGGVLKLPCAKILSIWGRTVGFYFLLVFMCLESSFLQLVTIQAVTLLDMFCIEFGYTQIYMIMDVFIADTSGLRNRAFAFAFASTPFICTAFTGPLAGQSFLDHSTWRWGYGVFAIVMPFVLVPLALVFKFYEKKAIELGVVKKEKRGRTAMQTFFHYFHEFDIVGCFLLMAAFVIFLLPFTLASYGRSQYSSVTFIAMVIVGFYISPVFFPWERFGARKHFIRWELLSDRTVLGACCLSAISFLSFYCWDLYFFQFVSVVYDLNESMAGYMLQIHNIGSCFWGVVFGVWVRYVKHFKYTCLFFGLPLMILGAGLMFHFRGQDENIGYIVMCQIFVAFGGGALVIGEYMAIMCVADIEGVPMMLALIGLF</sequence>
<dbReference type="OrthoDB" id="4078873at2759"/>
<accession>A0A0V1PRC3</accession>
<dbReference type="Gene3D" id="1.20.1250.20">
    <property type="entry name" value="MFS general substrate transporter like domains"/>
    <property type="match status" value="1"/>
</dbReference>
<feature type="transmembrane region" description="Helical" evidence="6">
    <location>
        <begin position="260"/>
        <end position="280"/>
    </location>
</feature>
<protein>
    <recommendedName>
        <fullName evidence="9">Major facilitator superfamily (MFS) profile domain-containing protein</fullName>
    </recommendedName>
</protein>
<evidence type="ECO:0008006" key="9">
    <source>
        <dbReference type="Google" id="ProtNLM"/>
    </source>
</evidence>
<organism evidence="7 8">
    <name type="scientific">Debaryomyces fabryi</name>
    <dbReference type="NCBI Taxonomy" id="58627"/>
    <lineage>
        <taxon>Eukaryota</taxon>
        <taxon>Fungi</taxon>
        <taxon>Dikarya</taxon>
        <taxon>Ascomycota</taxon>
        <taxon>Saccharomycotina</taxon>
        <taxon>Pichiomycetes</taxon>
        <taxon>Debaryomycetaceae</taxon>
        <taxon>Debaryomyces</taxon>
    </lineage>
</organism>
<dbReference type="RefSeq" id="XP_015464892.1">
    <property type="nucleotide sequence ID" value="XM_015614277.1"/>
</dbReference>
<dbReference type="GO" id="GO:0022857">
    <property type="term" value="F:transmembrane transporter activity"/>
    <property type="evidence" value="ECO:0007669"/>
    <property type="project" value="InterPro"/>
</dbReference>
<evidence type="ECO:0000256" key="5">
    <source>
        <dbReference type="ARBA" id="ARBA00023136"/>
    </source>
</evidence>
<evidence type="ECO:0000313" key="7">
    <source>
        <dbReference type="EMBL" id="KRZ98789.1"/>
    </source>
</evidence>
<evidence type="ECO:0000256" key="2">
    <source>
        <dbReference type="ARBA" id="ARBA00008335"/>
    </source>
</evidence>
<dbReference type="Pfam" id="PF07690">
    <property type="entry name" value="MFS_1"/>
    <property type="match status" value="1"/>
</dbReference>
<dbReference type="GeneID" id="26842457"/>
<dbReference type="AlphaFoldDB" id="A0A0V1PRC3"/>
<keyword evidence="8" id="KW-1185">Reference proteome</keyword>
<feature type="transmembrane region" description="Helical" evidence="6">
    <location>
        <begin position="92"/>
        <end position="125"/>
    </location>
</feature>
<keyword evidence="4 6" id="KW-1133">Transmembrane helix</keyword>
<keyword evidence="5 6" id="KW-0472">Membrane</keyword>
<feature type="transmembrane region" description="Helical" evidence="6">
    <location>
        <begin position="394"/>
        <end position="414"/>
    </location>
</feature>
<dbReference type="GO" id="GO:0005886">
    <property type="term" value="C:plasma membrane"/>
    <property type="evidence" value="ECO:0007669"/>
    <property type="project" value="TreeGrafter"/>
</dbReference>
<proteinExistence type="inferred from homology"/>
<feature type="transmembrane region" description="Helical" evidence="6">
    <location>
        <begin position="178"/>
        <end position="198"/>
    </location>
</feature>
<dbReference type="Proteomes" id="UP000054251">
    <property type="component" value="Unassembled WGS sequence"/>
</dbReference>
<gene>
    <name evidence="7" type="ORF">AC631_05448</name>
</gene>
<feature type="transmembrane region" description="Helical" evidence="6">
    <location>
        <begin position="344"/>
        <end position="363"/>
    </location>
</feature>
<dbReference type="InterPro" id="IPR011701">
    <property type="entry name" value="MFS"/>
</dbReference>
<comment type="similarity">
    <text evidence="2">Belongs to the major facilitator superfamily.</text>
</comment>
<feature type="transmembrane region" description="Helical" evidence="6">
    <location>
        <begin position="224"/>
        <end position="248"/>
    </location>
</feature>
<reference evidence="7 8" key="1">
    <citation type="submission" date="2015-11" db="EMBL/GenBank/DDBJ databases">
        <title>The genome of Debaryomyces fabryi.</title>
        <authorList>
            <person name="Tafer H."/>
            <person name="Lopandic K."/>
        </authorList>
    </citation>
    <scope>NUCLEOTIDE SEQUENCE [LARGE SCALE GENOMIC DNA]</scope>
    <source>
        <strain evidence="7 8">CBS 789</strain>
    </source>
</reference>
<evidence type="ECO:0000313" key="8">
    <source>
        <dbReference type="Proteomes" id="UP000054251"/>
    </source>
</evidence>
<comment type="subcellular location">
    <subcellularLocation>
        <location evidence="1">Membrane</location>
        <topology evidence="1">Multi-pass membrane protein</topology>
    </subcellularLocation>
</comment>
<feature type="transmembrane region" description="Helical" evidence="6">
    <location>
        <begin position="27"/>
        <end position="51"/>
    </location>
</feature>
<evidence type="ECO:0000256" key="4">
    <source>
        <dbReference type="ARBA" id="ARBA00022989"/>
    </source>
</evidence>
<evidence type="ECO:0000256" key="3">
    <source>
        <dbReference type="ARBA" id="ARBA00022692"/>
    </source>
</evidence>
<feature type="transmembrane region" description="Helical" evidence="6">
    <location>
        <begin position="301"/>
        <end position="324"/>
    </location>
</feature>
<dbReference type="PANTHER" id="PTHR23501">
    <property type="entry name" value="MAJOR FACILITATOR SUPERFAMILY"/>
    <property type="match status" value="1"/>
</dbReference>
<evidence type="ECO:0000256" key="1">
    <source>
        <dbReference type="ARBA" id="ARBA00004141"/>
    </source>
</evidence>
<feature type="transmembrane region" description="Helical" evidence="6">
    <location>
        <begin position="370"/>
        <end position="388"/>
    </location>
</feature>
<keyword evidence="3 6" id="KW-0812">Transmembrane</keyword>
<dbReference type="InterPro" id="IPR036259">
    <property type="entry name" value="MFS_trans_sf"/>
</dbReference>
<dbReference type="SUPFAM" id="SSF103473">
    <property type="entry name" value="MFS general substrate transporter"/>
    <property type="match status" value="1"/>
</dbReference>
<comment type="caution">
    <text evidence="7">The sequence shown here is derived from an EMBL/GenBank/DDBJ whole genome shotgun (WGS) entry which is preliminary data.</text>
</comment>
<feature type="transmembrane region" description="Helical" evidence="6">
    <location>
        <begin position="146"/>
        <end position="166"/>
    </location>
</feature>
<name>A0A0V1PRC3_9ASCO</name>
<dbReference type="PANTHER" id="PTHR23501:SF107">
    <property type="entry name" value="TRANSPORTER, PUTATIVE (AFU_ORTHOLOGUE AFUA_7G04730)-RELATED"/>
    <property type="match status" value="1"/>
</dbReference>